<dbReference type="OrthoDB" id="3048163at2759"/>
<evidence type="ECO:0000313" key="2">
    <source>
        <dbReference type="Proteomes" id="UP000567179"/>
    </source>
</evidence>
<dbReference type="SUPFAM" id="SSF52047">
    <property type="entry name" value="RNI-like"/>
    <property type="match status" value="1"/>
</dbReference>
<dbReference type="EMBL" id="JAACJJ010000029">
    <property type="protein sequence ID" value="KAF5319573.1"/>
    <property type="molecule type" value="Genomic_DNA"/>
</dbReference>
<protein>
    <recommendedName>
        <fullName evidence="3">F-box domain-containing protein</fullName>
    </recommendedName>
</protein>
<evidence type="ECO:0000313" key="1">
    <source>
        <dbReference type="EMBL" id="KAF5319573.1"/>
    </source>
</evidence>
<organism evidence="1 2">
    <name type="scientific">Psilocybe cf. subviscida</name>
    <dbReference type="NCBI Taxonomy" id="2480587"/>
    <lineage>
        <taxon>Eukaryota</taxon>
        <taxon>Fungi</taxon>
        <taxon>Dikarya</taxon>
        <taxon>Basidiomycota</taxon>
        <taxon>Agaricomycotina</taxon>
        <taxon>Agaricomycetes</taxon>
        <taxon>Agaricomycetidae</taxon>
        <taxon>Agaricales</taxon>
        <taxon>Agaricineae</taxon>
        <taxon>Strophariaceae</taxon>
        <taxon>Psilocybe</taxon>
    </lineage>
</organism>
<evidence type="ECO:0008006" key="3">
    <source>
        <dbReference type="Google" id="ProtNLM"/>
    </source>
</evidence>
<gene>
    <name evidence="1" type="ORF">D9619_008498</name>
</gene>
<dbReference type="Gene3D" id="3.80.10.10">
    <property type="entry name" value="Ribonuclease Inhibitor"/>
    <property type="match status" value="1"/>
</dbReference>
<reference evidence="1 2" key="1">
    <citation type="journal article" date="2020" name="ISME J.">
        <title>Uncovering the hidden diversity of litter-decomposition mechanisms in mushroom-forming fungi.</title>
        <authorList>
            <person name="Floudas D."/>
            <person name="Bentzer J."/>
            <person name="Ahren D."/>
            <person name="Johansson T."/>
            <person name="Persson P."/>
            <person name="Tunlid A."/>
        </authorList>
    </citation>
    <scope>NUCLEOTIDE SEQUENCE [LARGE SCALE GENOMIC DNA]</scope>
    <source>
        <strain evidence="1 2">CBS 101986</strain>
    </source>
</reference>
<dbReference type="Proteomes" id="UP000567179">
    <property type="component" value="Unassembled WGS sequence"/>
</dbReference>
<dbReference type="InterPro" id="IPR032675">
    <property type="entry name" value="LRR_dom_sf"/>
</dbReference>
<accession>A0A8H5F185</accession>
<comment type="caution">
    <text evidence="1">The sequence shown here is derived from an EMBL/GenBank/DDBJ whole genome shotgun (WGS) entry which is preliminary data.</text>
</comment>
<sequence>MVNLPFDVLFAIIEEIGMQERPDFDLLWAFCLTCGTLRPRAQAYLFHSLSLEFTTSEPHSFGACIAIYWKHMELIIKGNPHVAACVKYVRFRAGSRKGVSPNFVSLLSKFTMLRKIRCGYHNDRPESWTALNTPQKRRWETVFRLPSIHRLQIVGFAFIPISVLFSCTNLQSLYIDSVSTFDKPEVEGSLNDVHRPLPNLTSVQTTWDITSLEPLFTVYPTIGAPLVEKSSIKYMFLRKILDGDCSGLRDFPSLRSFDVDISQFRDPYCLFTNFHPSSLQSLNWLGLEFNWNMYPTMMYPSMVLAAALGRQPGLPSLTRVVVTVTLDWNQYSSFQDGEMEELGKLDRLFASRANFPRLHTVTIVLQAYTEQLMKEVTGFWVEDSGNIAKYLPLFAARLGCTLLPFVRLSP</sequence>
<proteinExistence type="predicted"/>
<keyword evidence="2" id="KW-1185">Reference proteome</keyword>
<name>A0A8H5F185_9AGAR</name>
<dbReference type="AlphaFoldDB" id="A0A8H5F185"/>